<gene>
    <name evidence="1" type="ORF">SAM23877_0465</name>
</gene>
<accession>A0A0K2AKK4</accession>
<name>A0A0K2AKK4_STRA7</name>
<evidence type="ECO:0000313" key="2">
    <source>
        <dbReference type="Proteomes" id="UP000061018"/>
    </source>
</evidence>
<dbReference type="Proteomes" id="UP000061018">
    <property type="component" value="Chromosome"/>
</dbReference>
<proteinExistence type="predicted"/>
<protein>
    <submittedName>
        <fullName evidence="1">Uncharacterized protein</fullName>
    </submittedName>
</protein>
<evidence type="ECO:0000313" key="1">
    <source>
        <dbReference type="EMBL" id="AKZ53514.1"/>
    </source>
</evidence>
<dbReference type="AlphaFoldDB" id="A0A0K2AKK4"/>
<sequence>MALLAIVTGWLLVLCGLLLVVAYAGLVVGLGFLVGSAD</sequence>
<organism evidence="1 2">
    <name type="scientific">Streptomyces ambofaciens (strain ATCC 23877 / 3486 / DSM 40053 / JCM 4204 / NBRC 12836 / NRRL B-2516)</name>
    <dbReference type="NCBI Taxonomy" id="278992"/>
    <lineage>
        <taxon>Bacteria</taxon>
        <taxon>Bacillati</taxon>
        <taxon>Actinomycetota</taxon>
        <taxon>Actinomycetes</taxon>
        <taxon>Kitasatosporales</taxon>
        <taxon>Streptomycetaceae</taxon>
        <taxon>Streptomyces</taxon>
    </lineage>
</organism>
<dbReference type="EMBL" id="CP012382">
    <property type="protein sequence ID" value="AKZ53514.1"/>
    <property type="molecule type" value="Genomic_DNA"/>
</dbReference>
<dbReference type="KEGG" id="samb:SAM23877_0465"/>
<reference evidence="2" key="1">
    <citation type="journal article" date="2015" name="J. Biotechnol.">
        <title>Complete genome sequence of Streptomyces ambofaciens ATCC 23877, the spiramycin producer.</title>
        <authorList>
            <person name="Thibessard A."/>
            <person name="Haas D."/>
            <person name="Gerbaud C."/>
            <person name="Aigle B."/>
            <person name="Lautru S."/>
            <person name="Pernodet J.L."/>
            <person name="Leblond P."/>
        </authorList>
    </citation>
    <scope>NUCLEOTIDE SEQUENCE [LARGE SCALE GENOMIC DNA]</scope>
    <source>
        <strain evidence="2">ATCC 23877 / 3486 / DSM 40053 / JCM 4204 / NBRC 12836 / NRRL B-2516</strain>
    </source>
</reference>